<comment type="caution">
    <text evidence="1">The sequence shown here is derived from an EMBL/GenBank/DDBJ whole genome shotgun (WGS) entry which is preliminary data.</text>
</comment>
<sequence>MRIRNIDAWTFVCTFFNSDEFKAASKKGRATQKAQALYHTNGTQSFARKAYEMLLLWDVLSEVHPPVD</sequence>
<reference evidence="1" key="1">
    <citation type="submission" date="2022-04" db="EMBL/GenBank/DDBJ databases">
        <title>A functionally conserved STORR gene fusion in Papaver species that diverged 16.8 million years ago.</title>
        <authorList>
            <person name="Catania T."/>
        </authorList>
    </citation>
    <scope>NUCLEOTIDE SEQUENCE</scope>
    <source>
        <strain evidence="1">S-188037</strain>
    </source>
</reference>
<evidence type="ECO:0000313" key="2">
    <source>
        <dbReference type="Proteomes" id="UP001202328"/>
    </source>
</evidence>
<accession>A0AAD4SIT7</accession>
<dbReference type="AlphaFoldDB" id="A0AAD4SIT7"/>
<protein>
    <submittedName>
        <fullName evidence="1">Uncharacterized protein</fullName>
    </submittedName>
</protein>
<gene>
    <name evidence="1" type="ORF">MKW98_003672</name>
</gene>
<evidence type="ECO:0000313" key="1">
    <source>
        <dbReference type="EMBL" id="KAI3908027.1"/>
    </source>
</evidence>
<keyword evidence="2" id="KW-1185">Reference proteome</keyword>
<organism evidence="1 2">
    <name type="scientific">Papaver atlanticum</name>
    <dbReference type="NCBI Taxonomy" id="357466"/>
    <lineage>
        <taxon>Eukaryota</taxon>
        <taxon>Viridiplantae</taxon>
        <taxon>Streptophyta</taxon>
        <taxon>Embryophyta</taxon>
        <taxon>Tracheophyta</taxon>
        <taxon>Spermatophyta</taxon>
        <taxon>Magnoliopsida</taxon>
        <taxon>Ranunculales</taxon>
        <taxon>Papaveraceae</taxon>
        <taxon>Papaveroideae</taxon>
        <taxon>Papaver</taxon>
    </lineage>
</organism>
<proteinExistence type="predicted"/>
<dbReference type="Proteomes" id="UP001202328">
    <property type="component" value="Unassembled WGS sequence"/>
</dbReference>
<dbReference type="EMBL" id="JAJJMB010010543">
    <property type="protein sequence ID" value="KAI3908027.1"/>
    <property type="molecule type" value="Genomic_DNA"/>
</dbReference>
<name>A0AAD4SIT7_9MAGN</name>